<dbReference type="EMBL" id="AHGT01000096">
    <property type="protein sequence ID" value="ESU35169.1"/>
    <property type="molecule type" value="Genomic_DNA"/>
</dbReference>
<dbReference type="AlphaFoldDB" id="V6T8W7"/>
<feature type="non-terminal residue" evidence="1">
    <location>
        <position position="1"/>
    </location>
</feature>
<dbReference type="Proteomes" id="UP000018320">
    <property type="component" value="Unassembled WGS sequence"/>
</dbReference>
<reference evidence="1 2" key="2">
    <citation type="journal article" date="2013" name="Genome Biol. Evol.">
        <title>Genome sequencing of Giardia lamblia genotypes A2 and B isolates (DH and GS) and comparative analysis with the genomes of genotypes A1 and E (WB and Pig).</title>
        <authorList>
            <person name="Adam R.D."/>
            <person name="Dahlstrom E.W."/>
            <person name="Martens C.A."/>
            <person name="Bruno D.P."/>
            <person name="Barbian K.D."/>
            <person name="Ricklefs S.M."/>
            <person name="Hernandez M.M."/>
            <person name="Narla N.P."/>
            <person name="Patel R.B."/>
            <person name="Porcella S.F."/>
            <person name="Nash T.E."/>
        </authorList>
    </citation>
    <scope>NUCLEOTIDE SEQUENCE [LARGE SCALE GENOMIC DNA]</scope>
    <source>
        <strain evidence="1 2">DH</strain>
    </source>
</reference>
<comment type="caution">
    <text evidence="1">The sequence shown here is derived from an EMBL/GenBank/DDBJ whole genome shotgun (WGS) entry which is preliminary data.</text>
</comment>
<evidence type="ECO:0000313" key="2">
    <source>
        <dbReference type="Proteomes" id="UP000018320"/>
    </source>
</evidence>
<dbReference type="VEuPathDB" id="GiardiaDB:DHA2_153839"/>
<dbReference type="VEuPathDB" id="GiardiaDB:GL50803_0029595"/>
<organism evidence="1 2">
    <name type="scientific">Giardia intestinalis</name>
    <name type="common">Giardia lamblia</name>
    <dbReference type="NCBI Taxonomy" id="5741"/>
    <lineage>
        <taxon>Eukaryota</taxon>
        <taxon>Metamonada</taxon>
        <taxon>Diplomonadida</taxon>
        <taxon>Hexamitidae</taxon>
        <taxon>Giardiinae</taxon>
        <taxon>Giardia</taxon>
    </lineage>
</organism>
<dbReference type="VEuPathDB" id="GiardiaDB:GL50581_2202"/>
<proteinExistence type="predicted"/>
<accession>V6T8W7</accession>
<reference evidence="2" key="1">
    <citation type="submission" date="2012-02" db="EMBL/GenBank/DDBJ databases">
        <title>Genome sequencing of Giardia lamblia Genotypes A2 and B isolates (DH and GS) and comparative analysis with the genomes of Genotypes A1 and E (WB and Pig).</title>
        <authorList>
            <person name="Adam R."/>
            <person name="Dahlstrom E."/>
            <person name="Martens C."/>
            <person name="Bruno D."/>
            <person name="Barbian K."/>
            <person name="Porcella S.F."/>
            <person name="Nash T."/>
        </authorList>
    </citation>
    <scope>NUCLEOTIDE SEQUENCE</scope>
    <source>
        <strain evidence="2">DH</strain>
    </source>
</reference>
<dbReference type="VEuPathDB" id="GiardiaDB:QR46_3696"/>
<name>V6T8W7_GIAIN</name>
<protein>
    <submittedName>
        <fullName evidence="1">Uncharacterized protein</fullName>
    </submittedName>
</protein>
<sequence>VSSLRQNKFLGENRLFDKVNKISLDTRPSSIRPTRLTGGVTVAGTRRTASVPCSSQRFVRPVDAHLSVNSLQKDDPFSVLQSYTATPCADPMSRNRSSYNRKTANYLKRDEHYGHHPVPSGSLSSSSVVSAQLIQRLSAGMAGLQDQLTKMTRQQEVFAKETVAHLRLIADSVSSVIDMQSKSLNRFTEDLLIVTQKLDRLEAIVSNLEEAGLRKESTRSLSPKLSPHYPRFVGS</sequence>
<gene>
    <name evidence="1" type="ORF">DHA2_153839</name>
</gene>
<evidence type="ECO:0000313" key="1">
    <source>
        <dbReference type="EMBL" id="ESU35169.1"/>
    </source>
</evidence>